<reference evidence="9 10" key="1">
    <citation type="submission" date="2018-04" db="EMBL/GenBank/DDBJ databases">
        <title>Novel Campyloabacter and Helicobacter Species and Strains.</title>
        <authorList>
            <person name="Mannion A.J."/>
            <person name="Shen Z."/>
            <person name="Fox J.G."/>
        </authorList>
    </citation>
    <scope>NUCLEOTIDE SEQUENCE [LARGE SCALE GENOMIC DNA]</scope>
    <source>
        <strain evidence="9 10">MIT 97-5075</strain>
    </source>
</reference>
<evidence type="ECO:0000256" key="8">
    <source>
        <dbReference type="HAMAP-Rule" id="MF_00255"/>
    </source>
</evidence>
<dbReference type="PANTHER" id="PTHR30075:SF2">
    <property type="entry name" value="GLYCINE--TRNA LIGASE, CHLOROPLASTIC_MITOCHONDRIAL 2"/>
    <property type="match status" value="1"/>
</dbReference>
<protein>
    <recommendedName>
        <fullName evidence="8">Glycine--tRNA ligase beta subunit</fullName>
        <ecNumber evidence="8">6.1.1.14</ecNumber>
    </recommendedName>
    <alternativeName>
        <fullName evidence="8">Glycyl-tRNA synthetase beta subunit</fullName>
        <shortName evidence="8">GlyRS</shortName>
    </alternativeName>
</protein>
<evidence type="ECO:0000256" key="2">
    <source>
        <dbReference type="ARBA" id="ARBA00022598"/>
    </source>
</evidence>
<organism evidence="9 10">
    <name type="scientific">Helicobacter aurati</name>
    <dbReference type="NCBI Taxonomy" id="137778"/>
    <lineage>
        <taxon>Bacteria</taxon>
        <taxon>Pseudomonadati</taxon>
        <taxon>Campylobacterota</taxon>
        <taxon>Epsilonproteobacteria</taxon>
        <taxon>Campylobacterales</taxon>
        <taxon>Helicobacteraceae</taxon>
        <taxon>Helicobacter</taxon>
    </lineage>
</organism>
<comment type="similarity">
    <text evidence="1 8">Belongs to the class-II aminoacyl-tRNA synthetase family.</text>
</comment>
<accession>A0A3D8J961</accession>
<dbReference type="EC" id="6.1.1.14" evidence="8"/>
<dbReference type="PANTHER" id="PTHR30075">
    <property type="entry name" value="GLYCYL-TRNA SYNTHETASE"/>
    <property type="match status" value="1"/>
</dbReference>
<keyword evidence="2 8" id="KW-0436">Ligase</keyword>
<keyword evidence="10" id="KW-1185">Reference proteome</keyword>
<keyword evidence="6 8" id="KW-0030">Aminoacyl-tRNA synthetase</keyword>
<name>A0A3D8J961_9HELI</name>
<dbReference type="NCBIfam" id="TIGR00211">
    <property type="entry name" value="glyS"/>
    <property type="match status" value="1"/>
</dbReference>
<evidence type="ECO:0000256" key="4">
    <source>
        <dbReference type="ARBA" id="ARBA00022840"/>
    </source>
</evidence>
<proteinExistence type="inferred from homology"/>
<comment type="catalytic activity">
    <reaction evidence="7 8">
        <text>tRNA(Gly) + glycine + ATP = glycyl-tRNA(Gly) + AMP + diphosphate</text>
        <dbReference type="Rhea" id="RHEA:16013"/>
        <dbReference type="Rhea" id="RHEA-COMP:9664"/>
        <dbReference type="Rhea" id="RHEA-COMP:9683"/>
        <dbReference type="ChEBI" id="CHEBI:30616"/>
        <dbReference type="ChEBI" id="CHEBI:33019"/>
        <dbReference type="ChEBI" id="CHEBI:57305"/>
        <dbReference type="ChEBI" id="CHEBI:78442"/>
        <dbReference type="ChEBI" id="CHEBI:78522"/>
        <dbReference type="ChEBI" id="CHEBI:456215"/>
        <dbReference type="EC" id="6.1.1.14"/>
    </reaction>
</comment>
<evidence type="ECO:0000256" key="7">
    <source>
        <dbReference type="ARBA" id="ARBA00047937"/>
    </source>
</evidence>
<dbReference type="OrthoDB" id="9775440at2"/>
<dbReference type="InterPro" id="IPR015944">
    <property type="entry name" value="Gly-tRNA-synth_bsu"/>
</dbReference>
<dbReference type="AlphaFoldDB" id="A0A3D8J961"/>
<dbReference type="GO" id="GO:0004820">
    <property type="term" value="F:glycine-tRNA ligase activity"/>
    <property type="evidence" value="ECO:0007669"/>
    <property type="project" value="UniProtKB-UniRule"/>
</dbReference>
<gene>
    <name evidence="8" type="primary">glyS</name>
    <name evidence="9" type="ORF">CQA66_01565</name>
</gene>
<dbReference type="GO" id="GO:0005524">
    <property type="term" value="F:ATP binding"/>
    <property type="evidence" value="ECO:0007669"/>
    <property type="project" value="UniProtKB-UniRule"/>
</dbReference>
<dbReference type="HAMAP" id="MF_00255">
    <property type="entry name" value="Gly_tRNA_synth_beta"/>
    <property type="match status" value="1"/>
</dbReference>
<comment type="caution">
    <text evidence="9">The sequence shown here is derived from an EMBL/GenBank/DDBJ whole genome shotgun (WGS) entry which is preliminary data.</text>
</comment>
<evidence type="ECO:0000313" key="10">
    <source>
        <dbReference type="Proteomes" id="UP000256424"/>
    </source>
</evidence>
<evidence type="ECO:0000256" key="1">
    <source>
        <dbReference type="ARBA" id="ARBA00008226"/>
    </source>
</evidence>
<dbReference type="PRINTS" id="PR01045">
    <property type="entry name" value="TRNASYNTHGB"/>
</dbReference>
<sequence length="731" mass="83983">MAELLIEILTEELPAIPLLKNFHSFQEQWRTILKQYRLETDFTFYYTPRRLVLLHRDFACKQADSHLALYGPPVQIAYNDDKTLSRALLSFLAKNQLTQEQLTTTIKDNKEVVYVEQTIQGTESTKILADMVIAWLESLHFGKTMRWGNYHQTFIRPIRNICILFDGQLIPCEAYGIKSSNIITPHRQAKIATKTSYNTENTQVNLQATGIDSYLDILQNHGVIVNQNEREKIILESLYAIEQKHNVDIEIDKQLLAEIVAITEYPTAMLGHFDEKFLEIPKEMIIASMKENQRYFAVYQQNKHGDSNKSFANLYAGFVVVSNAFQGNFDLILKGNEKVLRARLEDALFFYHNDKKANMNFGSLENIGFIEGAGNLQDKVLREINLVKKVFHFLQNPNVNQHNELSLLVDQQESVIKTLHYAKNDLLSQSVGEFPELQGIMGANFAALIGLNENECLGIKEQYLPHGQDSALPSTAFSAIVNLVIKLDTVFSLFNLNKIPTGSKDPFALRRQTTAILKICAKFNCNFRIYDICNLALHDKNYQHIDHKTFHSFIIERVYGIFSEINPSIVRAVLELDINIGETFHRIVALARYCDGVDLKAITATFKRVANIVQNPQDISQQEINPHLFEESEKKLYANLSIYQQQKRQKVLHSIHNDFSPKSQDFLNEAYIASLMQQLESLFGLKEYLDKVFDDVLIYCDDRTLRTNRIALVVCVFHEFLEFGDMRQITA</sequence>
<evidence type="ECO:0000256" key="3">
    <source>
        <dbReference type="ARBA" id="ARBA00022741"/>
    </source>
</evidence>
<comment type="subcellular location">
    <subcellularLocation>
        <location evidence="8">Cytoplasm</location>
    </subcellularLocation>
</comment>
<dbReference type="Proteomes" id="UP000256424">
    <property type="component" value="Unassembled WGS sequence"/>
</dbReference>
<evidence type="ECO:0000256" key="5">
    <source>
        <dbReference type="ARBA" id="ARBA00022917"/>
    </source>
</evidence>
<comment type="subunit">
    <text evidence="8">Tetramer of two alpha and two beta subunits.</text>
</comment>
<evidence type="ECO:0000313" key="9">
    <source>
        <dbReference type="EMBL" id="RDU73381.1"/>
    </source>
</evidence>
<keyword evidence="3 8" id="KW-0547">Nucleotide-binding</keyword>
<dbReference type="InterPro" id="IPR006194">
    <property type="entry name" value="Gly-tRNA-synth_heterodimer"/>
</dbReference>
<dbReference type="RefSeq" id="WP_104762995.1">
    <property type="nucleotide sequence ID" value="NZ_FZPM01000012.1"/>
</dbReference>
<dbReference type="Pfam" id="PF02092">
    <property type="entry name" value="tRNA_synt_2f"/>
    <property type="match status" value="1"/>
</dbReference>
<dbReference type="PROSITE" id="PS50861">
    <property type="entry name" value="AA_TRNA_LIGASE_II_GLYAB"/>
    <property type="match status" value="1"/>
</dbReference>
<dbReference type="GO" id="GO:0006426">
    <property type="term" value="P:glycyl-tRNA aminoacylation"/>
    <property type="evidence" value="ECO:0007669"/>
    <property type="project" value="UniProtKB-UniRule"/>
</dbReference>
<keyword evidence="5 8" id="KW-0648">Protein biosynthesis</keyword>
<keyword evidence="8" id="KW-0963">Cytoplasm</keyword>
<dbReference type="GO" id="GO:0005829">
    <property type="term" value="C:cytosol"/>
    <property type="evidence" value="ECO:0007669"/>
    <property type="project" value="TreeGrafter"/>
</dbReference>
<keyword evidence="4 8" id="KW-0067">ATP-binding</keyword>
<evidence type="ECO:0000256" key="6">
    <source>
        <dbReference type="ARBA" id="ARBA00023146"/>
    </source>
</evidence>
<dbReference type="EMBL" id="NXLW01000002">
    <property type="protein sequence ID" value="RDU73381.1"/>
    <property type="molecule type" value="Genomic_DNA"/>
</dbReference>